<dbReference type="InParanoid" id="A0A507AG84"/>
<keyword evidence="1" id="KW-1133">Transmembrane helix</keyword>
<dbReference type="EMBL" id="SKBQ01000075">
    <property type="protein sequence ID" value="TPX08705.1"/>
    <property type="molecule type" value="Genomic_DNA"/>
</dbReference>
<dbReference type="OrthoDB" id="526941at2759"/>
<evidence type="ECO:0000313" key="3">
    <source>
        <dbReference type="Proteomes" id="UP000319257"/>
    </source>
</evidence>
<dbReference type="GeneID" id="41977341"/>
<evidence type="ECO:0000256" key="1">
    <source>
        <dbReference type="SAM" id="Phobius"/>
    </source>
</evidence>
<keyword evidence="3" id="KW-1185">Reference proteome</keyword>
<dbReference type="RefSeq" id="XP_030990416.1">
    <property type="nucleotide sequence ID" value="XM_031144906.1"/>
</dbReference>
<dbReference type="STRING" id="1093900.A0A507AG84"/>
<protein>
    <submittedName>
        <fullName evidence="2">Uncharacterized protein</fullName>
    </submittedName>
</protein>
<reference evidence="2 3" key="1">
    <citation type="submission" date="2019-06" db="EMBL/GenBank/DDBJ databases">
        <title>Draft genome sequence of the filamentous fungus Phialemoniopsis curvata isolated from diesel fuel.</title>
        <authorList>
            <person name="Varaljay V.A."/>
            <person name="Lyon W.J."/>
            <person name="Crouch A.L."/>
            <person name="Drake C.E."/>
            <person name="Hollomon J.M."/>
            <person name="Nadeau L.J."/>
            <person name="Nunn H.S."/>
            <person name="Stevenson B.S."/>
            <person name="Bojanowski C.L."/>
            <person name="Crookes-Goodson W.J."/>
        </authorList>
    </citation>
    <scope>NUCLEOTIDE SEQUENCE [LARGE SCALE GENOMIC DNA]</scope>
    <source>
        <strain evidence="2 3">D216</strain>
    </source>
</reference>
<dbReference type="Proteomes" id="UP000319257">
    <property type="component" value="Unassembled WGS sequence"/>
</dbReference>
<proteinExistence type="predicted"/>
<sequence>MANLRCAVPPNYLRFGVVALVLVLLGLWSQASFPGVPDSTVSRIKSSWQSVKGDPLRPLVVYVYAENDTARPNLEFFVKQGLHANADFLFVFNGETNMTQVIPDHPNVRIKQRDNTCYDLGTLGEVLQEDDLWKKYKRFITMNASVRGPFLPVWSQACWTDLFLGRITDKVKLVGTTVNCAPKNHVQSMVWATDDVGMGILLDPKLAYTSTDDEWGTKDDPVGLSGCYNEFKKAVHSEVGSTGLILSQGYEVDVMMTSFSTEKGIREYCRSIEGVYDVQYDKHYFGINLHPYETVFYKTNRGIDPTVVDRFTEWQTKRGFSSWELCKR</sequence>
<keyword evidence="1" id="KW-0472">Membrane</keyword>
<name>A0A507AG84_9PEZI</name>
<accession>A0A507AG84</accession>
<keyword evidence="1" id="KW-0812">Transmembrane</keyword>
<evidence type="ECO:0000313" key="2">
    <source>
        <dbReference type="EMBL" id="TPX08705.1"/>
    </source>
</evidence>
<dbReference type="AlphaFoldDB" id="A0A507AG84"/>
<comment type="caution">
    <text evidence="2">The sequence shown here is derived from an EMBL/GenBank/DDBJ whole genome shotgun (WGS) entry which is preliminary data.</text>
</comment>
<feature type="transmembrane region" description="Helical" evidence="1">
    <location>
        <begin position="12"/>
        <end position="31"/>
    </location>
</feature>
<gene>
    <name evidence="2" type="ORF">E0L32_009894</name>
</gene>
<organism evidence="2 3">
    <name type="scientific">Thyridium curvatum</name>
    <dbReference type="NCBI Taxonomy" id="1093900"/>
    <lineage>
        <taxon>Eukaryota</taxon>
        <taxon>Fungi</taxon>
        <taxon>Dikarya</taxon>
        <taxon>Ascomycota</taxon>
        <taxon>Pezizomycotina</taxon>
        <taxon>Sordariomycetes</taxon>
        <taxon>Sordariomycetidae</taxon>
        <taxon>Thyridiales</taxon>
        <taxon>Thyridiaceae</taxon>
        <taxon>Thyridium</taxon>
    </lineage>
</organism>